<dbReference type="InterPro" id="IPR025255">
    <property type="entry name" value="DUF4202"/>
</dbReference>
<dbReference type="Proteomes" id="UP000619743">
    <property type="component" value="Unassembled WGS sequence"/>
</dbReference>
<proteinExistence type="predicted"/>
<evidence type="ECO:0008006" key="3">
    <source>
        <dbReference type="Google" id="ProtNLM"/>
    </source>
</evidence>
<name>A0A8J2U9D6_9GAMM</name>
<dbReference type="PANTHER" id="PTHR41729:SF1">
    <property type="entry name" value="GLUTAMYL-TRNA SYNTHETASE"/>
    <property type="match status" value="1"/>
</dbReference>
<keyword evidence="2" id="KW-1185">Reference proteome</keyword>
<reference evidence="2" key="1">
    <citation type="journal article" date="2019" name="Int. J. Syst. Evol. Microbiol.">
        <title>The Global Catalogue of Microorganisms (GCM) 10K type strain sequencing project: providing services to taxonomists for standard genome sequencing and annotation.</title>
        <authorList>
            <consortium name="The Broad Institute Genomics Platform"/>
            <consortium name="The Broad Institute Genome Sequencing Center for Infectious Disease"/>
            <person name="Wu L."/>
            <person name="Ma J."/>
        </authorList>
    </citation>
    <scope>NUCLEOTIDE SEQUENCE [LARGE SCALE GENOMIC DNA]</scope>
    <source>
        <strain evidence="2">CGMCC 1.10130</strain>
    </source>
</reference>
<protein>
    <recommendedName>
        <fullName evidence="3">DUF4202 domain-containing protein</fullName>
    </recommendedName>
</protein>
<dbReference type="RefSeq" id="WP_087507291.1">
    <property type="nucleotide sequence ID" value="NZ_BMDX01000024.1"/>
</dbReference>
<gene>
    <name evidence="1" type="ORF">GCM10011369_32970</name>
</gene>
<dbReference type="EMBL" id="BMDX01000024">
    <property type="protein sequence ID" value="GGA88245.1"/>
    <property type="molecule type" value="Genomic_DNA"/>
</dbReference>
<evidence type="ECO:0000313" key="2">
    <source>
        <dbReference type="Proteomes" id="UP000619743"/>
    </source>
</evidence>
<organism evidence="1 2">
    <name type="scientific">Neiella marina</name>
    <dbReference type="NCBI Taxonomy" id="508461"/>
    <lineage>
        <taxon>Bacteria</taxon>
        <taxon>Pseudomonadati</taxon>
        <taxon>Pseudomonadota</taxon>
        <taxon>Gammaproteobacteria</taxon>
        <taxon>Alteromonadales</taxon>
        <taxon>Echinimonadaceae</taxon>
        <taxon>Neiella</taxon>
    </lineage>
</organism>
<evidence type="ECO:0000313" key="1">
    <source>
        <dbReference type="EMBL" id="GGA88245.1"/>
    </source>
</evidence>
<comment type="caution">
    <text evidence="1">The sequence shown here is derived from an EMBL/GenBank/DDBJ whole genome shotgun (WGS) entry which is preliminary data.</text>
</comment>
<accession>A0A8J2U9D6</accession>
<sequence>MVLSNRLEQVFAAIDAENKADPNMELLEDIELPAALLYGTRMTSMQMRFAPKATEVVQIAARAQHIKRWAIARSDFPAGKKGYYDWRQTLGRKHAEWTAEILQSFDFDDNTIDRVGALLRKERLKADPECQQLEDIICLVFLAYYAEAFAAQHTEEKVIDILQKTWRKMSAEGQAYALEQNYPAAVQQLIEKALA</sequence>
<dbReference type="OrthoDB" id="9799165at2"/>
<dbReference type="PANTHER" id="PTHR41729">
    <property type="entry name" value="GLUTAMYL-TRNA SYNTHETASE"/>
    <property type="match status" value="1"/>
</dbReference>
<dbReference type="Pfam" id="PF13875">
    <property type="entry name" value="DUF4202"/>
    <property type="match status" value="1"/>
</dbReference>
<dbReference type="AlphaFoldDB" id="A0A8J2U9D6"/>